<dbReference type="FunFam" id="3.30.300.70:FF:000001">
    <property type="entry name" value="Ribosome maturation factor RimP"/>
    <property type="match status" value="1"/>
</dbReference>
<dbReference type="Gene3D" id="2.30.30.180">
    <property type="entry name" value="Ribosome maturation factor RimP, C-terminal domain"/>
    <property type="match status" value="1"/>
</dbReference>
<organism evidence="5">
    <name type="scientific">bioreactor metagenome</name>
    <dbReference type="NCBI Taxonomy" id="1076179"/>
    <lineage>
        <taxon>unclassified sequences</taxon>
        <taxon>metagenomes</taxon>
        <taxon>ecological metagenomes</taxon>
    </lineage>
</organism>
<accession>A0A644VIJ6</accession>
<evidence type="ECO:0000259" key="4">
    <source>
        <dbReference type="Pfam" id="PF17384"/>
    </source>
</evidence>
<dbReference type="GO" id="GO:0000028">
    <property type="term" value="P:ribosomal small subunit assembly"/>
    <property type="evidence" value="ECO:0007669"/>
    <property type="project" value="TreeGrafter"/>
</dbReference>
<reference evidence="5" key="1">
    <citation type="submission" date="2019-08" db="EMBL/GenBank/DDBJ databases">
        <authorList>
            <person name="Kucharzyk K."/>
            <person name="Murdoch R.W."/>
            <person name="Higgins S."/>
            <person name="Loffler F."/>
        </authorList>
    </citation>
    <scope>NUCLEOTIDE SEQUENCE</scope>
</reference>
<evidence type="ECO:0000256" key="1">
    <source>
        <dbReference type="ARBA" id="ARBA00022490"/>
    </source>
</evidence>
<dbReference type="InterPro" id="IPR003728">
    <property type="entry name" value="Ribosome_maturation_RimP"/>
</dbReference>
<proteinExistence type="inferred from homology"/>
<comment type="caution">
    <text evidence="5">The sequence shown here is derived from an EMBL/GenBank/DDBJ whole genome shotgun (WGS) entry which is preliminary data.</text>
</comment>
<dbReference type="SUPFAM" id="SSF75420">
    <property type="entry name" value="YhbC-like, N-terminal domain"/>
    <property type="match status" value="1"/>
</dbReference>
<dbReference type="HAMAP" id="MF_01077">
    <property type="entry name" value="RimP"/>
    <property type="match status" value="1"/>
</dbReference>
<feature type="domain" description="Ribosome maturation factor RimP C-terminal" evidence="4">
    <location>
        <begin position="116"/>
        <end position="187"/>
    </location>
</feature>
<dbReference type="GO" id="GO:0006412">
    <property type="term" value="P:translation"/>
    <property type="evidence" value="ECO:0007669"/>
    <property type="project" value="TreeGrafter"/>
</dbReference>
<gene>
    <name evidence="5" type="primary">rimP_13</name>
    <name evidence="5" type="ORF">SDC9_37274</name>
</gene>
<protein>
    <submittedName>
        <fullName evidence="5">Ribosome maturation factor RimP</fullName>
    </submittedName>
</protein>
<evidence type="ECO:0000259" key="3">
    <source>
        <dbReference type="Pfam" id="PF02576"/>
    </source>
</evidence>
<evidence type="ECO:0000256" key="2">
    <source>
        <dbReference type="ARBA" id="ARBA00022517"/>
    </source>
</evidence>
<sequence length="199" mass="22685">MWCFFGESFQRVGSPTLCFLIGLQGEMGMGEDREKDNFRALREIVEGLGYECVGITLGNEERRAILRVYIDSLGGILVKDCETVSRSLNRFLDENEDYVRGQFYLEVSSPGIERPLFSLEDYRKFSGKKIKVRTRQEIVGQKRFTGLLLGAGEDGTVLLRLETGRGSDEDETVRIPFETITKGSLVYEEQDKQDKRRSS</sequence>
<dbReference type="EMBL" id="VSSQ01000323">
    <property type="protein sequence ID" value="MPL91209.1"/>
    <property type="molecule type" value="Genomic_DNA"/>
</dbReference>
<dbReference type="GO" id="GO:0005829">
    <property type="term" value="C:cytosol"/>
    <property type="evidence" value="ECO:0007669"/>
    <property type="project" value="TreeGrafter"/>
</dbReference>
<evidence type="ECO:0000313" key="5">
    <source>
        <dbReference type="EMBL" id="MPL91209.1"/>
    </source>
</evidence>
<dbReference type="Pfam" id="PF02576">
    <property type="entry name" value="RimP_N"/>
    <property type="match status" value="1"/>
</dbReference>
<dbReference type="Pfam" id="PF17384">
    <property type="entry name" value="DUF150_C"/>
    <property type="match status" value="1"/>
</dbReference>
<dbReference type="PANTHER" id="PTHR33867:SF1">
    <property type="entry name" value="RIBOSOME MATURATION FACTOR RIMP"/>
    <property type="match status" value="1"/>
</dbReference>
<dbReference type="InterPro" id="IPR035956">
    <property type="entry name" value="RimP_N_sf"/>
</dbReference>
<dbReference type="InterPro" id="IPR028998">
    <property type="entry name" value="RimP_C"/>
</dbReference>
<dbReference type="InterPro" id="IPR028989">
    <property type="entry name" value="RimP_N"/>
</dbReference>
<keyword evidence="1" id="KW-0963">Cytoplasm</keyword>
<dbReference type="CDD" id="cd01734">
    <property type="entry name" value="YlxS_C"/>
    <property type="match status" value="1"/>
</dbReference>
<dbReference type="PANTHER" id="PTHR33867">
    <property type="entry name" value="RIBOSOME MATURATION FACTOR RIMP"/>
    <property type="match status" value="1"/>
</dbReference>
<keyword evidence="2" id="KW-0690">Ribosome biogenesis</keyword>
<dbReference type="SUPFAM" id="SSF74942">
    <property type="entry name" value="YhbC-like, C-terminal domain"/>
    <property type="match status" value="1"/>
</dbReference>
<name>A0A644VIJ6_9ZZZZ</name>
<dbReference type="Gene3D" id="3.30.300.70">
    <property type="entry name" value="RimP-like superfamily, N-terminal"/>
    <property type="match status" value="1"/>
</dbReference>
<dbReference type="InterPro" id="IPR036847">
    <property type="entry name" value="RimP_C_sf"/>
</dbReference>
<dbReference type="AlphaFoldDB" id="A0A644VIJ6"/>
<feature type="domain" description="Ribosome maturation factor RimP N-terminal" evidence="3">
    <location>
        <begin position="41"/>
        <end position="113"/>
    </location>
</feature>